<accession>A0A3L7CXH9</accession>
<organism evidence="1 2">
    <name type="scientific">Geobacillus stearothermophilus</name>
    <name type="common">Bacillus stearothermophilus</name>
    <dbReference type="NCBI Taxonomy" id="1422"/>
    <lineage>
        <taxon>Bacteria</taxon>
        <taxon>Bacillati</taxon>
        <taxon>Bacillota</taxon>
        <taxon>Bacilli</taxon>
        <taxon>Bacillales</taxon>
        <taxon>Anoxybacillaceae</taxon>
        <taxon>Geobacillus</taxon>
    </lineage>
</organism>
<dbReference type="AlphaFoldDB" id="A0A3L7CXH9"/>
<sequence>MEARKMNALEYYIKEIISVESYEAEWTKEFDEKFLRIRVITDCYGDVREHEVIETEKEWEEAKKRGYFFW</sequence>
<comment type="caution">
    <text evidence="1">The sequence shown here is derived from an EMBL/GenBank/DDBJ whole genome shotgun (WGS) entry which is preliminary data.</text>
</comment>
<dbReference type="Proteomes" id="UP000266922">
    <property type="component" value="Unassembled WGS sequence"/>
</dbReference>
<dbReference type="EMBL" id="RCTJ01000022">
    <property type="protein sequence ID" value="RLQ14025.1"/>
    <property type="molecule type" value="Genomic_DNA"/>
</dbReference>
<gene>
    <name evidence="1" type="ORF">D9548_07890</name>
</gene>
<name>A0A3L7CXH9_GEOSE</name>
<proteinExistence type="predicted"/>
<evidence type="ECO:0000313" key="1">
    <source>
        <dbReference type="EMBL" id="RLQ14025.1"/>
    </source>
</evidence>
<protein>
    <submittedName>
        <fullName evidence="1">Uncharacterized protein</fullName>
    </submittedName>
</protein>
<evidence type="ECO:0000313" key="2">
    <source>
        <dbReference type="Proteomes" id="UP000266922"/>
    </source>
</evidence>
<reference evidence="1 2" key="1">
    <citation type="submission" date="2018-10" db="EMBL/GenBank/DDBJ databases">
        <title>Geobacillus stearothermophilus in processing lines of powdered infant formula.</title>
        <authorList>
            <person name="Rhee M.S."/>
            <person name="Choi I.-G."/>
            <person name="Cho T.J."/>
            <person name="Park B."/>
        </authorList>
    </citation>
    <scope>NUCLEOTIDE SEQUENCE [LARGE SCALE GENOMIC DNA]</scope>
    <source>
        <strain evidence="1 2">FHS-PPGT130</strain>
    </source>
</reference>